<dbReference type="STRING" id="1094715.GCA_000236165_00896"/>
<dbReference type="RefSeq" id="WP_010653736.1">
    <property type="nucleotide sequence ID" value="NZ_JAPHOO010000001.1"/>
</dbReference>
<evidence type="ECO:0000259" key="2">
    <source>
        <dbReference type="Pfam" id="PF01266"/>
    </source>
</evidence>
<keyword evidence="1 3" id="KW-0560">Oxidoreductase</keyword>
<dbReference type="OrthoDB" id="9805337at2"/>
<dbReference type="SUPFAM" id="SSF54373">
    <property type="entry name" value="FAD-linked reductases, C-terminal domain"/>
    <property type="match status" value="1"/>
</dbReference>
<evidence type="ECO:0000313" key="4">
    <source>
        <dbReference type="Proteomes" id="UP000254554"/>
    </source>
</evidence>
<dbReference type="Proteomes" id="UP000254554">
    <property type="component" value="Unassembled WGS sequence"/>
</dbReference>
<keyword evidence="4" id="KW-1185">Reference proteome</keyword>
<dbReference type="GO" id="GO:0005737">
    <property type="term" value="C:cytoplasm"/>
    <property type="evidence" value="ECO:0007669"/>
    <property type="project" value="TreeGrafter"/>
</dbReference>
<dbReference type="AlphaFoldDB" id="A0A377GAG6"/>
<name>A0A377GAG6_9GAMM</name>
<sequence>MEFDVVVLGSGIIGVSVAIHLQMRGRSVALIDLKSPGNETSFGNAGLIQREGVYPYAFPRDIGSLLKYALNNAPDVRYHPTSILKLAPFLWKYWINSNSFRHAKIARSYETLIKHSVKEHHFLADAADARHLLRSGGWIKVFRTPKKQDTELEFAEKCTREYGTQFEFLDSHSLQQIEPDLDHSLLSAIRYTDSEAVSDPGALVTAYAEYFDHLGGQFFFGDAFSLSNQWTVKTEQGSIRADSAVIALGPWSDILSSRLGYKFPLAVKRGYHMHYGVRNHACLSHPVLDIENGFLLAPMSRGIRLTTGAEFATRDSKKTPAQLDMVEPIARTLFPITTRLDEAPWMGSRPCTPDMLPIIGPAPRHKGLWFAFGHAHHGLTLGPITGRLLAEMMTQQDLIVDPLPFSAKRFIL</sequence>
<reference evidence="3 4" key="1">
    <citation type="submission" date="2018-06" db="EMBL/GenBank/DDBJ databases">
        <authorList>
            <consortium name="Pathogen Informatics"/>
            <person name="Doyle S."/>
        </authorList>
    </citation>
    <scope>NUCLEOTIDE SEQUENCE [LARGE SCALE GENOMIC DNA]</scope>
    <source>
        <strain evidence="3 4">NCTC11370</strain>
    </source>
</reference>
<dbReference type="PANTHER" id="PTHR13847:SF289">
    <property type="entry name" value="GLYCINE OXIDASE"/>
    <property type="match status" value="1"/>
</dbReference>
<dbReference type="Gene3D" id="3.50.50.60">
    <property type="entry name" value="FAD/NAD(P)-binding domain"/>
    <property type="match status" value="2"/>
</dbReference>
<dbReference type="InterPro" id="IPR006076">
    <property type="entry name" value="FAD-dep_OxRdtase"/>
</dbReference>
<dbReference type="GeneID" id="93291902"/>
<gene>
    <name evidence="3" type="primary">thiO</name>
    <name evidence="3" type="ORF">NCTC11370_01527</name>
</gene>
<proteinExistence type="predicted"/>
<evidence type="ECO:0000313" key="3">
    <source>
        <dbReference type="EMBL" id="STO21460.1"/>
    </source>
</evidence>
<dbReference type="PANTHER" id="PTHR13847">
    <property type="entry name" value="SARCOSINE DEHYDROGENASE-RELATED"/>
    <property type="match status" value="1"/>
</dbReference>
<accession>A0A377GAG6</accession>
<dbReference type="GO" id="GO:0043799">
    <property type="term" value="F:glycine oxidase activity"/>
    <property type="evidence" value="ECO:0007669"/>
    <property type="project" value="UniProtKB-EC"/>
</dbReference>
<organism evidence="3 4">
    <name type="scientific">Fluoribacter dumoffii</name>
    <dbReference type="NCBI Taxonomy" id="463"/>
    <lineage>
        <taxon>Bacteria</taxon>
        <taxon>Pseudomonadati</taxon>
        <taxon>Pseudomonadota</taxon>
        <taxon>Gammaproteobacteria</taxon>
        <taxon>Legionellales</taxon>
        <taxon>Legionellaceae</taxon>
        <taxon>Fluoribacter</taxon>
    </lineage>
</organism>
<dbReference type="Pfam" id="PF01266">
    <property type="entry name" value="DAO"/>
    <property type="match status" value="1"/>
</dbReference>
<dbReference type="InterPro" id="IPR036188">
    <property type="entry name" value="FAD/NAD-bd_sf"/>
</dbReference>
<evidence type="ECO:0000256" key="1">
    <source>
        <dbReference type="ARBA" id="ARBA00023002"/>
    </source>
</evidence>
<feature type="domain" description="FAD dependent oxidoreductase" evidence="2">
    <location>
        <begin position="4"/>
        <end position="392"/>
    </location>
</feature>
<dbReference type="SUPFAM" id="SSF51905">
    <property type="entry name" value="FAD/NAD(P)-binding domain"/>
    <property type="match status" value="1"/>
</dbReference>
<dbReference type="Gene3D" id="3.30.9.10">
    <property type="entry name" value="D-Amino Acid Oxidase, subunit A, domain 2"/>
    <property type="match status" value="1"/>
</dbReference>
<dbReference type="EC" id="1.4.3.19" evidence="3"/>
<dbReference type="EMBL" id="UGGT01000001">
    <property type="protein sequence ID" value="STO21460.1"/>
    <property type="molecule type" value="Genomic_DNA"/>
</dbReference>
<protein>
    <submittedName>
        <fullName evidence="3">Glycine oxidase</fullName>
        <ecNumber evidence="3">1.4.3.19</ecNumber>
    </submittedName>
</protein>